<dbReference type="OrthoDB" id="9786548at2"/>
<evidence type="ECO:0000256" key="4">
    <source>
        <dbReference type="PROSITE-ProRule" id="PRU00169"/>
    </source>
</evidence>
<dbReference type="PANTHER" id="PTHR44591">
    <property type="entry name" value="STRESS RESPONSE REGULATOR PROTEIN 1"/>
    <property type="match status" value="1"/>
</dbReference>
<proteinExistence type="predicted"/>
<evidence type="ECO:0000313" key="7">
    <source>
        <dbReference type="EMBL" id="RDV03496.1"/>
    </source>
</evidence>
<evidence type="ECO:0000259" key="6">
    <source>
        <dbReference type="PROSITE" id="PS50110"/>
    </source>
</evidence>
<accession>A0A371B7C6</accession>
<feature type="modified residue" description="4-aspartylphosphate" evidence="4">
    <location>
        <position position="62"/>
    </location>
</feature>
<keyword evidence="3" id="KW-0804">Transcription</keyword>
<dbReference type="SMART" id="SM00448">
    <property type="entry name" value="REC"/>
    <property type="match status" value="1"/>
</dbReference>
<dbReference type="Pfam" id="PF00072">
    <property type="entry name" value="Response_reg"/>
    <property type="match status" value="1"/>
</dbReference>
<evidence type="ECO:0000256" key="1">
    <source>
        <dbReference type="ARBA" id="ARBA00022553"/>
    </source>
</evidence>
<protein>
    <submittedName>
        <fullName evidence="7">Response regulator</fullName>
    </submittedName>
</protein>
<dbReference type="Gene3D" id="3.40.50.2300">
    <property type="match status" value="1"/>
</dbReference>
<dbReference type="RefSeq" id="WP_115515521.1">
    <property type="nucleotide sequence ID" value="NZ_QRGO01000001.1"/>
</dbReference>
<dbReference type="EMBL" id="QRGO01000001">
    <property type="protein sequence ID" value="RDV03496.1"/>
    <property type="molecule type" value="Genomic_DNA"/>
</dbReference>
<reference evidence="8" key="1">
    <citation type="submission" date="2018-08" db="EMBL/GenBank/DDBJ databases">
        <authorList>
            <person name="Kim S.-J."/>
            <person name="Jung G.-Y."/>
        </authorList>
    </citation>
    <scope>NUCLEOTIDE SEQUENCE [LARGE SCALE GENOMIC DNA]</scope>
    <source>
        <strain evidence="8">GY_H</strain>
    </source>
</reference>
<sequence length="195" mass="21414">MKNSTINLRDLLILVADPNSYLRRVINGMLRGFGANKVMEVDSATGLFQALSSQKVDILLCDMRLPPHGGLKLTRTIRRNADNENRTMPILLMSSDTSESTVKNARDAGANIVVAKPMSPSGLYDRLGWIVFNPRPFVDCATYFGPDRRFKIEGYPGGVGRRKGDKAIEVAAEEGPSLNQNDIDSLFSNARAGQD</sequence>
<feature type="region of interest" description="Disordered" evidence="5">
    <location>
        <begin position="172"/>
        <end position="195"/>
    </location>
</feature>
<dbReference type="Proteomes" id="UP000263993">
    <property type="component" value="Unassembled WGS sequence"/>
</dbReference>
<organism evidence="7 8">
    <name type="scientific">Undibacter mobilis</name>
    <dbReference type="NCBI Taxonomy" id="2292256"/>
    <lineage>
        <taxon>Bacteria</taxon>
        <taxon>Pseudomonadati</taxon>
        <taxon>Pseudomonadota</taxon>
        <taxon>Alphaproteobacteria</taxon>
        <taxon>Hyphomicrobiales</taxon>
        <taxon>Nitrobacteraceae</taxon>
        <taxon>Undibacter</taxon>
    </lineage>
</organism>
<comment type="caution">
    <text evidence="7">The sequence shown here is derived from an EMBL/GenBank/DDBJ whole genome shotgun (WGS) entry which is preliminary data.</text>
</comment>
<dbReference type="AlphaFoldDB" id="A0A371B7C6"/>
<dbReference type="SUPFAM" id="SSF52172">
    <property type="entry name" value="CheY-like"/>
    <property type="match status" value="1"/>
</dbReference>
<feature type="domain" description="Response regulatory" evidence="6">
    <location>
        <begin position="12"/>
        <end position="131"/>
    </location>
</feature>
<name>A0A371B7C6_9BRAD</name>
<evidence type="ECO:0000256" key="5">
    <source>
        <dbReference type="SAM" id="MobiDB-lite"/>
    </source>
</evidence>
<evidence type="ECO:0000256" key="3">
    <source>
        <dbReference type="ARBA" id="ARBA00023163"/>
    </source>
</evidence>
<dbReference type="InterPro" id="IPR001789">
    <property type="entry name" value="Sig_transdc_resp-reg_receiver"/>
</dbReference>
<keyword evidence="8" id="KW-1185">Reference proteome</keyword>
<evidence type="ECO:0000313" key="8">
    <source>
        <dbReference type="Proteomes" id="UP000263993"/>
    </source>
</evidence>
<dbReference type="PROSITE" id="PS50110">
    <property type="entry name" value="RESPONSE_REGULATORY"/>
    <property type="match status" value="1"/>
</dbReference>
<dbReference type="GO" id="GO:0000160">
    <property type="term" value="P:phosphorelay signal transduction system"/>
    <property type="evidence" value="ECO:0007669"/>
    <property type="project" value="InterPro"/>
</dbReference>
<dbReference type="PANTHER" id="PTHR44591:SF3">
    <property type="entry name" value="RESPONSE REGULATORY DOMAIN-CONTAINING PROTEIN"/>
    <property type="match status" value="1"/>
</dbReference>
<feature type="compositionally biased region" description="Polar residues" evidence="5">
    <location>
        <begin position="177"/>
        <end position="188"/>
    </location>
</feature>
<evidence type="ECO:0000256" key="2">
    <source>
        <dbReference type="ARBA" id="ARBA00023015"/>
    </source>
</evidence>
<dbReference type="InterPro" id="IPR011006">
    <property type="entry name" value="CheY-like_superfamily"/>
</dbReference>
<keyword evidence="2" id="KW-0805">Transcription regulation</keyword>
<keyword evidence="1 4" id="KW-0597">Phosphoprotein</keyword>
<dbReference type="InterPro" id="IPR050595">
    <property type="entry name" value="Bact_response_regulator"/>
</dbReference>
<gene>
    <name evidence="7" type="ORF">DXH78_02145</name>
</gene>